<dbReference type="Proteomes" id="UP000256645">
    <property type="component" value="Unassembled WGS sequence"/>
</dbReference>
<evidence type="ECO:0000256" key="1">
    <source>
        <dbReference type="PROSITE-ProRule" id="PRU00042"/>
    </source>
</evidence>
<accession>A0A3D8R646</accession>
<dbReference type="SMART" id="SM00355">
    <property type="entry name" value="ZnF_C2H2"/>
    <property type="match status" value="4"/>
</dbReference>
<feature type="compositionally biased region" description="Low complexity" evidence="2">
    <location>
        <begin position="255"/>
        <end position="265"/>
    </location>
</feature>
<proteinExistence type="predicted"/>
<dbReference type="EMBL" id="PDLM01000009">
    <property type="protein sequence ID" value="RDW69284.1"/>
    <property type="molecule type" value="Genomic_DNA"/>
</dbReference>
<feature type="compositionally biased region" description="Polar residues" evidence="2">
    <location>
        <begin position="233"/>
        <end position="249"/>
    </location>
</feature>
<keyword evidence="1" id="KW-0862">Zinc</keyword>
<dbReference type="OrthoDB" id="40579at2759"/>
<sequence length="332" mass="37259">MKAKHRRKIQQESGSTPERATKERYYQCQVCNFCCMATDFNHTATLHYQTDHQLPCKACSEIFETEEKRAEHGLFHKLSCIHCESAVFSTKEELESHDMERHAFLRTTCKKDSPEKQDRGAGEEKLTLGGLQVQFPAEGDRLEARNNTLSKQARTAQQKATDYGDTCIAMGKLLGDAMAKNYLAELEVRRLRQQVDILQASVRKSKSETSDGGTGALSSLASDQELAVERNISTQSAQGTGTEELSTSVTDDENVPPMMSSTSSTSKDDSVRESMSTSTHVMRYPLFERFPKILEQQILGCFECGEDFTTQSDLLRHLGAKKHETEWLVVPI</sequence>
<protein>
    <recommendedName>
        <fullName evidence="3">C2H2-type domain-containing protein</fullName>
    </recommendedName>
</protein>
<dbReference type="PROSITE" id="PS00028">
    <property type="entry name" value="ZINC_FINGER_C2H2_1"/>
    <property type="match status" value="2"/>
</dbReference>
<feature type="region of interest" description="Disordered" evidence="2">
    <location>
        <begin position="233"/>
        <end position="274"/>
    </location>
</feature>
<dbReference type="InterPro" id="IPR013087">
    <property type="entry name" value="Znf_C2H2_type"/>
</dbReference>
<keyword evidence="1" id="KW-0863">Zinc-finger</keyword>
<name>A0A3D8R646_9HELO</name>
<evidence type="ECO:0000256" key="2">
    <source>
        <dbReference type="SAM" id="MobiDB-lite"/>
    </source>
</evidence>
<keyword evidence="1" id="KW-0479">Metal-binding</keyword>
<evidence type="ECO:0000313" key="5">
    <source>
        <dbReference type="Proteomes" id="UP000256645"/>
    </source>
</evidence>
<dbReference type="AlphaFoldDB" id="A0A3D8R646"/>
<organism evidence="4 5">
    <name type="scientific">Coleophoma cylindrospora</name>
    <dbReference type="NCBI Taxonomy" id="1849047"/>
    <lineage>
        <taxon>Eukaryota</taxon>
        <taxon>Fungi</taxon>
        <taxon>Dikarya</taxon>
        <taxon>Ascomycota</taxon>
        <taxon>Pezizomycotina</taxon>
        <taxon>Leotiomycetes</taxon>
        <taxon>Helotiales</taxon>
        <taxon>Dermateaceae</taxon>
        <taxon>Coleophoma</taxon>
    </lineage>
</organism>
<comment type="caution">
    <text evidence="4">The sequence shown here is derived from an EMBL/GenBank/DDBJ whole genome shotgun (WGS) entry which is preliminary data.</text>
</comment>
<reference evidence="4 5" key="1">
    <citation type="journal article" date="2018" name="IMA Fungus">
        <title>IMA Genome-F 9: Draft genome sequence of Annulohypoxylon stygium, Aspergillus mulundensis, Berkeleyomyces basicola (syn. Thielaviopsis basicola), Ceratocystis smalleyi, two Cercospora beticola strains, Coleophoma cylindrospora, Fusarium fracticaudum, Phialophora cf. hyalina, and Morchella septimelata.</title>
        <authorList>
            <person name="Wingfield B.D."/>
            <person name="Bills G.F."/>
            <person name="Dong Y."/>
            <person name="Huang W."/>
            <person name="Nel W.J."/>
            <person name="Swalarsk-Parry B.S."/>
            <person name="Vaghefi N."/>
            <person name="Wilken P.M."/>
            <person name="An Z."/>
            <person name="de Beer Z.W."/>
            <person name="De Vos L."/>
            <person name="Chen L."/>
            <person name="Duong T.A."/>
            <person name="Gao Y."/>
            <person name="Hammerbacher A."/>
            <person name="Kikkert J.R."/>
            <person name="Li Y."/>
            <person name="Li H."/>
            <person name="Li K."/>
            <person name="Li Q."/>
            <person name="Liu X."/>
            <person name="Ma X."/>
            <person name="Naidoo K."/>
            <person name="Pethybridge S.J."/>
            <person name="Sun J."/>
            <person name="Steenkamp E.T."/>
            <person name="van der Nest M.A."/>
            <person name="van Wyk S."/>
            <person name="Wingfield M.J."/>
            <person name="Xiong C."/>
            <person name="Yue Q."/>
            <person name="Zhang X."/>
        </authorList>
    </citation>
    <scope>NUCLEOTIDE SEQUENCE [LARGE SCALE GENOMIC DNA]</scope>
    <source>
        <strain evidence="4 5">BP6252</strain>
    </source>
</reference>
<evidence type="ECO:0000259" key="3">
    <source>
        <dbReference type="PROSITE" id="PS50157"/>
    </source>
</evidence>
<gene>
    <name evidence="4" type="ORF">BP6252_08304</name>
</gene>
<dbReference type="GO" id="GO:0008270">
    <property type="term" value="F:zinc ion binding"/>
    <property type="evidence" value="ECO:0007669"/>
    <property type="project" value="UniProtKB-KW"/>
</dbReference>
<feature type="domain" description="C2H2-type" evidence="3">
    <location>
        <begin position="299"/>
        <end position="328"/>
    </location>
</feature>
<keyword evidence="5" id="KW-1185">Reference proteome</keyword>
<dbReference type="PROSITE" id="PS50157">
    <property type="entry name" value="ZINC_FINGER_C2H2_2"/>
    <property type="match status" value="1"/>
</dbReference>
<evidence type="ECO:0000313" key="4">
    <source>
        <dbReference type="EMBL" id="RDW69284.1"/>
    </source>
</evidence>